<dbReference type="GO" id="GO:0033615">
    <property type="term" value="P:mitochondrial proton-transporting ATP synthase complex assembly"/>
    <property type="evidence" value="ECO:0007669"/>
    <property type="project" value="InterPro"/>
</dbReference>
<dbReference type="EMBL" id="KN832972">
    <property type="protein sequence ID" value="KIM90732.1"/>
    <property type="molecule type" value="Genomic_DNA"/>
</dbReference>
<dbReference type="InterPro" id="IPR039196">
    <property type="entry name" value="Fmc1"/>
</dbReference>
<keyword evidence="2" id="KW-1185">Reference proteome</keyword>
<dbReference type="STRING" id="765440.A0A0C3CM39"/>
<dbReference type="HOGENOM" id="CLU_128881_2_1_1"/>
<accession>A0A0C3CM39</accession>
<proteinExistence type="predicted"/>
<organism evidence="1 2">
    <name type="scientific">Piloderma croceum (strain F 1598)</name>
    <dbReference type="NCBI Taxonomy" id="765440"/>
    <lineage>
        <taxon>Eukaryota</taxon>
        <taxon>Fungi</taxon>
        <taxon>Dikarya</taxon>
        <taxon>Basidiomycota</taxon>
        <taxon>Agaricomycotina</taxon>
        <taxon>Agaricomycetes</taxon>
        <taxon>Agaricomycetidae</taxon>
        <taxon>Atheliales</taxon>
        <taxon>Atheliaceae</taxon>
        <taxon>Piloderma</taxon>
    </lineage>
</organism>
<reference evidence="1 2" key="1">
    <citation type="submission" date="2014-04" db="EMBL/GenBank/DDBJ databases">
        <authorList>
            <consortium name="DOE Joint Genome Institute"/>
            <person name="Kuo A."/>
            <person name="Tarkka M."/>
            <person name="Buscot F."/>
            <person name="Kohler A."/>
            <person name="Nagy L.G."/>
            <person name="Floudas D."/>
            <person name="Copeland A."/>
            <person name="Barry K.W."/>
            <person name="Cichocki N."/>
            <person name="Veneault-Fourrey C."/>
            <person name="LaButti K."/>
            <person name="Lindquist E.A."/>
            <person name="Lipzen A."/>
            <person name="Lundell T."/>
            <person name="Morin E."/>
            <person name="Murat C."/>
            <person name="Sun H."/>
            <person name="Tunlid A."/>
            <person name="Henrissat B."/>
            <person name="Grigoriev I.V."/>
            <person name="Hibbett D.S."/>
            <person name="Martin F."/>
            <person name="Nordberg H.P."/>
            <person name="Cantor M.N."/>
            <person name="Hua S.X."/>
        </authorList>
    </citation>
    <scope>NUCLEOTIDE SEQUENCE [LARGE SCALE GENOMIC DNA]</scope>
    <source>
        <strain evidence="1 2">F 1598</strain>
    </source>
</reference>
<dbReference type="PANTHER" id="PTHR28015:SF1">
    <property type="entry name" value="ATP SYNTHASE ASSEMBLY FACTOR FMC1, MITOCHONDRIAL"/>
    <property type="match status" value="1"/>
</dbReference>
<dbReference type="OrthoDB" id="15893at2759"/>
<reference evidence="2" key="2">
    <citation type="submission" date="2015-01" db="EMBL/GenBank/DDBJ databases">
        <title>Evolutionary Origins and Diversification of the Mycorrhizal Mutualists.</title>
        <authorList>
            <consortium name="DOE Joint Genome Institute"/>
            <consortium name="Mycorrhizal Genomics Consortium"/>
            <person name="Kohler A."/>
            <person name="Kuo A."/>
            <person name="Nagy L.G."/>
            <person name="Floudas D."/>
            <person name="Copeland A."/>
            <person name="Barry K.W."/>
            <person name="Cichocki N."/>
            <person name="Veneault-Fourrey C."/>
            <person name="LaButti K."/>
            <person name="Lindquist E.A."/>
            <person name="Lipzen A."/>
            <person name="Lundell T."/>
            <person name="Morin E."/>
            <person name="Murat C."/>
            <person name="Riley R."/>
            <person name="Ohm R."/>
            <person name="Sun H."/>
            <person name="Tunlid A."/>
            <person name="Henrissat B."/>
            <person name="Grigoriev I.V."/>
            <person name="Hibbett D.S."/>
            <person name="Martin F."/>
        </authorList>
    </citation>
    <scope>NUCLEOTIDE SEQUENCE [LARGE SCALE GENOMIC DNA]</scope>
    <source>
        <strain evidence="2">F 1598</strain>
    </source>
</reference>
<protein>
    <submittedName>
        <fullName evidence="1">Uncharacterized protein</fullName>
    </submittedName>
</protein>
<evidence type="ECO:0000313" key="1">
    <source>
        <dbReference type="EMBL" id="KIM90732.1"/>
    </source>
</evidence>
<evidence type="ECO:0000313" key="2">
    <source>
        <dbReference type="Proteomes" id="UP000054166"/>
    </source>
</evidence>
<dbReference type="Proteomes" id="UP000054166">
    <property type="component" value="Unassembled WGS sequence"/>
</dbReference>
<gene>
    <name evidence="1" type="ORF">PILCRDRAFT_999</name>
</gene>
<name>A0A0C3CM39_PILCF</name>
<dbReference type="GO" id="GO:0005759">
    <property type="term" value="C:mitochondrial matrix"/>
    <property type="evidence" value="ECO:0007669"/>
    <property type="project" value="TreeGrafter"/>
</dbReference>
<dbReference type="AlphaFoldDB" id="A0A0C3CM39"/>
<dbReference type="PANTHER" id="PTHR28015">
    <property type="entry name" value="ATP SYNTHASE ASSEMBLY FACTOR FMC1, MITOCHONDRIAL"/>
    <property type="match status" value="1"/>
</dbReference>
<sequence>MTVPINHAQVYRQVLREVSRTSNTPRATRDKTVASSLRAIIAKQRQDAKDRQLFNHDIQNVVTFLRAKREHKILMDRYNPLFDLTAQERIHATARRVGLDMPVPHKPEDT</sequence>
<dbReference type="Pfam" id="PF13233">
    <property type="entry name" value="Complex1_LYR_2"/>
    <property type="match status" value="1"/>
</dbReference>
<dbReference type="InParanoid" id="A0A0C3CM39"/>